<reference evidence="2 3" key="1">
    <citation type="submission" date="2021-03" db="EMBL/GenBank/DDBJ databases">
        <title>Antimicrobial resistance genes in bacteria isolated from Japanese honey, and their potential for conferring macrolide and lincosamide resistance in the American foulbrood pathogen Paenibacillus larvae.</title>
        <authorList>
            <person name="Okamoto M."/>
            <person name="Kumagai M."/>
            <person name="Kanamori H."/>
            <person name="Takamatsu D."/>
        </authorList>
    </citation>
    <scope>NUCLEOTIDE SEQUENCE [LARGE SCALE GENOMIC DNA]</scope>
    <source>
        <strain evidence="2 3">J41TS12</strain>
    </source>
</reference>
<accession>A0A919XXJ9</accession>
<keyword evidence="3" id="KW-1185">Reference proteome</keyword>
<evidence type="ECO:0000313" key="2">
    <source>
        <dbReference type="EMBL" id="GIO39503.1"/>
    </source>
</evidence>
<sequence>MHRNDAVDTITFYFESWVENDFSKFSRVIHEEAIVRECTGAIIEGRDELRKWFTQWNEDGNRVVHWIIEYIGFDKESVSAFVEWRFKCIFEGKEYEWNGASIVYFRDSLIVELNEYEMKQEKFFPYR</sequence>
<dbReference type="Pfam" id="PF12680">
    <property type="entry name" value="SnoaL_2"/>
    <property type="match status" value="1"/>
</dbReference>
<comment type="caution">
    <text evidence="2">The sequence shown here is derived from an EMBL/GenBank/DDBJ whole genome shotgun (WGS) entry which is preliminary data.</text>
</comment>
<name>A0A919XXJ9_9BACL</name>
<organism evidence="2 3">
    <name type="scientific">Paenibacillus antibioticophila</name>
    <dbReference type="NCBI Taxonomy" id="1274374"/>
    <lineage>
        <taxon>Bacteria</taxon>
        <taxon>Bacillati</taxon>
        <taxon>Bacillota</taxon>
        <taxon>Bacilli</taxon>
        <taxon>Bacillales</taxon>
        <taxon>Paenibacillaceae</taxon>
        <taxon>Paenibacillus</taxon>
    </lineage>
</organism>
<proteinExistence type="predicted"/>
<dbReference type="Gene3D" id="3.10.450.50">
    <property type="match status" value="1"/>
</dbReference>
<dbReference type="InterPro" id="IPR037401">
    <property type="entry name" value="SnoaL-like"/>
</dbReference>
<dbReference type="EMBL" id="BORR01000022">
    <property type="protein sequence ID" value="GIO39503.1"/>
    <property type="molecule type" value="Genomic_DNA"/>
</dbReference>
<evidence type="ECO:0000259" key="1">
    <source>
        <dbReference type="Pfam" id="PF12680"/>
    </source>
</evidence>
<gene>
    <name evidence="2" type="ORF">J41TS12_43640</name>
</gene>
<evidence type="ECO:0000313" key="3">
    <source>
        <dbReference type="Proteomes" id="UP000681162"/>
    </source>
</evidence>
<dbReference type="SUPFAM" id="SSF54427">
    <property type="entry name" value="NTF2-like"/>
    <property type="match status" value="1"/>
</dbReference>
<dbReference type="RefSeq" id="WP_212942811.1">
    <property type="nucleotide sequence ID" value="NZ_BORR01000022.1"/>
</dbReference>
<feature type="domain" description="SnoaL-like" evidence="1">
    <location>
        <begin position="13"/>
        <end position="112"/>
    </location>
</feature>
<dbReference type="AlphaFoldDB" id="A0A919XXJ9"/>
<protein>
    <recommendedName>
        <fullName evidence="1">SnoaL-like domain-containing protein</fullName>
    </recommendedName>
</protein>
<dbReference type="Proteomes" id="UP000681162">
    <property type="component" value="Unassembled WGS sequence"/>
</dbReference>
<dbReference type="InterPro" id="IPR032710">
    <property type="entry name" value="NTF2-like_dom_sf"/>
</dbReference>